<feature type="region of interest" description="Disordered" evidence="1">
    <location>
        <begin position="831"/>
        <end position="870"/>
    </location>
</feature>
<protein>
    <submittedName>
        <fullName evidence="2">CRISPR-associated protein</fullName>
    </submittedName>
</protein>
<evidence type="ECO:0000313" key="3">
    <source>
        <dbReference type="Proteomes" id="UP000184512"/>
    </source>
</evidence>
<name>A0A1M6N262_9ACTN</name>
<dbReference type="Proteomes" id="UP000184512">
    <property type="component" value="Unassembled WGS sequence"/>
</dbReference>
<keyword evidence="3" id="KW-1185">Reference proteome</keyword>
<reference evidence="2 3" key="1">
    <citation type="submission" date="2016-11" db="EMBL/GenBank/DDBJ databases">
        <authorList>
            <person name="Jaros S."/>
            <person name="Januszkiewicz K."/>
            <person name="Wedrychowicz H."/>
        </authorList>
    </citation>
    <scope>NUCLEOTIDE SEQUENCE [LARGE SCALE GENOMIC DNA]</scope>
    <source>
        <strain evidence="2 3">DSM 12906</strain>
    </source>
</reference>
<dbReference type="AlphaFoldDB" id="A0A1M6N262"/>
<dbReference type="RefSeq" id="WP_073191064.1">
    <property type="nucleotide sequence ID" value="NZ_FQZG01000102.1"/>
</dbReference>
<proteinExistence type="predicted"/>
<gene>
    <name evidence="2" type="ORF">SAMN02745244_03532</name>
</gene>
<accession>A0A1M6N262</accession>
<sequence>MRCIAYVTAGGPSEDKEIVEVTPLTPLPVQVDGFTQVLSQGREVVAVSAEWLEGNELPGYFELDLEDDMVGVLTRLELTPTSLLRGKGANALLVGDPGVEVTSMDTRSPGFPLPESWRDRLLQRKPELAAVEASGHRRLLIWIGPTSYEQWYDGCRRRDAQRSEEIKEGKARAARLEQDQLITAGTNFVNPYTFVPLPASVYKTAPNGHAQAIAGGLTGYIDAAFHLQTPMMLANDFQPEADGGSERQQAVRVPGSAVRGAVRSLYEVMTESCLSVIDPDYRPVHRATIQVDPEACLAVVTRMAPDGSPTHVRTTSEVIWIPAKLLHSHFASPAGLRSGQRIRFDETKASVRPFGKVAGRDVTRNELEEAGADSITLADGELASGDWVVHVADAGTKGLHPVGRIFVAAGKLDATDIPLAVGAWDDYRERCRGSQDVQQGQLASGAPAWSDSAWSGVPVEHVHTPKGGRKQRNIIGTRRKSDGALGEGDSVWVTPAADGATGLKVSASWRVWGKMPVHDRLPDKSLLPCTNPDALCPACALFGFIEQRRVTRQRPGKTEQNAYASHVRFPAFFETDGPVGIREIHPPPLRSPRPSAGSFYLAHPQAQPPLWESGKARLGQPTSHWGADDTPVRKIAGRKFYWHGQEPWDSDPTPRQRRRDHYPAPGDPKNKDAKRWLMDAGNTLTGRIHFENITRDQFAFLLMALDPRRLRDLDTNDTATEELQTHLGGGKPLGFGSATVTLMHVAVEDAAGRYRETADAVDSEELMELKAPVPPDAPWLPGLVKALTSEAVPANRIWYPTMGNFNSRSEDQQEAFDESYAFYAAFSGANKRKGASGANRSAPRPVSRMRTLPRIDAPSQFMTNEYPQEN</sequence>
<organism evidence="2 3">
    <name type="scientific">Tessaracoccus bendigoensis DSM 12906</name>
    <dbReference type="NCBI Taxonomy" id="1123357"/>
    <lineage>
        <taxon>Bacteria</taxon>
        <taxon>Bacillati</taxon>
        <taxon>Actinomycetota</taxon>
        <taxon>Actinomycetes</taxon>
        <taxon>Propionibacteriales</taxon>
        <taxon>Propionibacteriaceae</taxon>
        <taxon>Tessaracoccus</taxon>
    </lineage>
</organism>
<dbReference type="OrthoDB" id="5362408at2"/>
<evidence type="ECO:0000256" key="1">
    <source>
        <dbReference type="SAM" id="MobiDB-lite"/>
    </source>
</evidence>
<feature type="region of interest" description="Disordered" evidence="1">
    <location>
        <begin position="643"/>
        <end position="673"/>
    </location>
</feature>
<evidence type="ECO:0000313" key="2">
    <source>
        <dbReference type="EMBL" id="SHJ89787.1"/>
    </source>
</evidence>
<dbReference type="STRING" id="1123357.SAMN02745244_03532"/>
<feature type="compositionally biased region" description="Polar residues" evidence="1">
    <location>
        <begin position="860"/>
        <end position="870"/>
    </location>
</feature>
<dbReference type="EMBL" id="FQZG01000102">
    <property type="protein sequence ID" value="SHJ89787.1"/>
    <property type="molecule type" value="Genomic_DNA"/>
</dbReference>